<dbReference type="Gene3D" id="3.90.1570.30">
    <property type="match status" value="1"/>
</dbReference>
<dbReference type="Pfam" id="PF08463">
    <property type="entry name" value="EcoEI_R_C"/>
    <property type="match status" value="1"/>
</dbReference>
<evidence type="ECO:0000259" key="3">
    <source>
        <dbReference type="PROSITE" id="PS51192"/>
    </source>
</evidence>
<evidence type="ECO:0000259" key="4">
    <source>
        <dbReference type="PROSITE" id="PS51194"/>
    </source>
</evidence>
<dbReference type="PANTHER" id="PTHR47396:SF1">
    <property type="entry name" value="ATP-DEPENDENT HELICASE IRC3-RELATED"/>
    <property type="match status" value="1"/>
</dbReference>
<dbReference type="CDD" id="cd18032">
    <property type="entry name" value="DEXHc_RE_I_III_res"/>
    <property type="match status" value="1"/>
</dbReference>
<name>A0A7T4EGA1_9CORY</name>
<dbReference type="OrthoDB" id="9776021at2"/>
<keyword evidence="1" id="KW-0175">Coiled coil</keyword>
<dbReference type="REBASE" id="469660">
    <property type="entry name" value="Cgl1053ORF2390P"/>
</dbReference>
<dbReference type="InterPro" id="IPR001650">
    <property type="entry name" value="Helicase_C-like"/>
</dbReference>
<sequence>MENRMSATIAHTNFAFAVEAFGELGVDAIRVERNALGNPAMATMFARPILERLVRHIWRLRKIGDFHGRKLIDLLTDPRFEAYTTEQIRAKLHAIRLAGNDASHGARRITPEQAVRVTQQLFDVLAWAVATHSPHPELQPTTPFNNDYLRPPAGTPAPKRASDAEVKKLAEELAGKDRELEGKAKELAEQALLLSKAEQEKQDQAEAHARERARFEAKAKSAEEQAALTKKLEEEIAKLREELVAQQARLAVPQKQVLPPTVSEAQTRKDLIDPQLERAGFAFGSSILVEYPVTGMPLSAENHTGQGYVDYVLVGPDGRKLALVEAKKSAQSMNAGAEQARLYADCLERETGLHPVIFLTNGYHIQLVDDAASLPGTGRGYGAREVEGFPTADQLRTMIARRAGRLPLASEPVDAKIAGRDYQLEMIRNVTEAFDSEGRRRALLVMATGTGKTRVAMALAKLLRGAQWVGRVLFLADRKALVAQACDAFKISYPECAPVNLLEDADEVGEVYFSTYQTMMGLISDDGTSEAKFRPFDFDLIIIDEAHRSIYYRFRRILEYFDSYVVGLTATPKADIHHDTFALFHIDGREPTGNYSLEAAIKDGYLVPPVPFKQDSLFLRAGVSYDDLSPEQKVAWDNQDWGTDEDGDALPPPDGVSPGEINRILYNRDTIRKVVGNLIECGHKVDGDRLGKTIIFARTQHHADLILEEINKHFPAFGGDGAAVITHSTRYAEAAIKRFKKIDGDLRIAISVDMLDTGIDVPEVVNLVFFKPVYSPTKFWQMVGRGTRLCPNLFGPGRDKENFYIFDYCGNVEMFSGKPVTDPAGTRQATLSERLFVARAQLIRLLDESDSLSAHSQLRDGLATKLHELVRSVPEGHVLVRPSDRPVIHSYYSDSAWDHLSADDVTQLAEHVAHLPFTATVKEKPSAKQIDLLVLQLQLALLEEDASFAGNKQKLSTTAGDLLAVDLTPVQKHATVLEQVADPAWWDGITLEDLDIARVVIRELAEFIPKGERNFVDIDFEDTFGELEQTELSPVHASTFIGESRAEARLKEFLASHAQSTAMQKLRTARPLTAEDMKALEMLLAEAGEETVEQVRRSIPGSDNLGLFIRRLVGLDAEAVRAEFAGFLDGTNLTANQIGFMRELVSHIVEQGSVHIGDLSAPPLDAYSVLDLFEPAQIIEIHTHIDRINATAEVS</sequence>
<dbReference type="PROSITE" id="PS51194">
    <property type="entry name" value="HELICASE_CTER"/>
    <property type="match status" value="1"/>
</dbReference>
<organism evidence="5 6">
    <name type="scientific">Corynebacterium glucuronolyticum</name>
    <dbReference type="NCBI Taxonomy" id="39791"/>
    <lineage>
        <taxon>Bacteria</taxon>
        <taxon>Bacillati</taxon>
        <taxon>Actinomycetota</taxon>
        <taxon>Actinomycetes</taxon>
        <taxon>Mycobacteriales</taxon>
        <taxon>Corynebacteriaceae</taxon>
        <taxon>Corynebacterium</taxon>
    </lineage>
</organism>
<dbReference type="GO" id="GO:0006304">
    <property type="term" value="P:DNA modification"/>
    <property type="evidence" value="ECO:0007669"/>
    <property type="project" value="InterPro"/>
</dbReference>
<feature type="coiled-coil region" evidence="1">
    <location>
        <begin position="166"/>
        <end position="249"/>
    </location>
</feature>
<keyword evidence="5" id="KW-0347">Helicase</keyword>
<evidence type="ECO:0000313" key="5">
    <source>
        <dbReference type="EMBL" id="QQB46805.1"/>
    </source>
</evidence>
<dbReference type="AlphaFoldDB" id="A0A7T4EGA1"/>
<dbReference type="InterPro" id="IPR014001">
    <property type="entry name" value="Helicase_ATP-bd"/>
</dbReference>
<dbReference type="Gene3D" id="3.40.50.300">
    <property type="entry name" value="P-loop containing nucleotide triphosphate hydrolases"/>
    <property type="match status" value="2"/>
</dbReference>
<dbReference type="PROSITE" id="PS51192">
    <property type="entry name" value="HELICASE_ATP_BIND_1"/>
    <property type="match status" value="1"/>
</dbReference>
<dbReference type="GO" id="GO:0004386">
    <property type="term" value="F:helicase activity"/>
    <property type="evidence" value="ECO:0007669"/>
    <property type="project" value="UniProtKB-KW"/>
</dbReference>
<dbReference type="Pfam" id="PF00271">
    <property type="entry name" value="Helicase_C"/>
    <property type="match status" value="1"/>
</dbReference>
<dbReference type="GO" id="GO:0005524">
    <property type="term" value="F:ATP binding"/>
    <property type="evidence" value="ECO:0007669"/>
    <property type="project" value="InterPro"/>
</dbReference>
<evidence type="ECO:0000256" key="2">
    <source>
        <dbReference type="SAM" id="MobiDB-lite"/>
    </source>
</evidence>
<proteinExistence type="predicted"/>
<dbReference type="CDD" id="cd18799">
    <property type="entry name" value="SF2_C_EcoAI-like"/>
    <property type="match status" value="1"/>
</dbReference>
<dbReference type="InterPro" id="IPR006935">
    <property type="entry name" value="Helicase/UvrB_N"/>
</dbReference>
<gene>
    <name evidence="5" type="ORF">I6I10_02400</name>
</gene>
<accession>A0A7T4EGA1</accession>
<dbReference type="PANTHER" id="PTHR47396">
    <property type="entry name" value="TYPE I RESTRICTION ENZYME ECOKI R PROTEIN"/>
    <property type="match status" value="1"/>
</dbReference>
<dbReference type="EMBL" id="CP066007">
    <property type="protein sequence ID" value="QQB46805.1"/>
    <property type="molecule type" value="Genomic_DNA"/>
</dbReference>
<dbReference type="SUPFAM" id="SSF52540">
    <property type="entry name" value="P-loop containing nucleoside triphosphate hydrolases"/>
    <property type="match status" value="1"/>
</dbReference>
<evidence type="ECO:0000313" key="6">
    <source>
        <dbReference type="Proteomes" id="UP000596145"/>
    </source>
</evidence>
<keyword evidence="5" id="KW-0067">ATP-binding</keyword>
<feature type="region of interest" description="Disordered" evidence="2">
    <location>
        <begin position="136"/>
        <end position="163"/>
    </location>
</feature>
<feature type="domain" description="Helicase C-terminal" evidence="4">
    <location>
        <begin position="677"/>
        <end position="832"/>
    </location>
</feature>
<dbReference type="Pfam" id="PF13643">
    <property type="entry name" value="DUF4145"/>
    <property type="match status" value="1"/>
</dbReference>
<feature type="domain" description="Helicase ATP-binding" evidence="3">
    <location>
        <begin position="433"/>
        <end position="590"/>
    </location>
</feature>
<keyword evidence="5" id="KW-0378">Hydrolase</keyword>
<dbReference type="GO" id="GO:0005829">
    <property type="term" value="C:cytosol"/>
    <property type="evidence" value="ECO:0007669"/>
    <property type="project" value="TreeGrafter"/>
</dbReference>
<dbReference type="GO" id="GO:0016787">
    <property type="term" value="F:hydrolase activity"/>
    <property type="evidence" value="ECO:0007669"/>
    <property type="project" value="InterPro"/>
</dbReference>
<dbReference type="InterPro" id="IPR025285">
    <property type="entry name" value="DUF4145"/>
</dbReference>
<dbReference type="Proteomes" id="UP000596145">
    <property type="component" value="Chromosome"/>
</dbReference>
<protein>
    <submittedName>
        <fullName evidence="5">DEAD/DEAH box helicase family protein</fullName>
    </submittedName>
</protein>
<keyword evidence="5" id="KW-0547">Nucleotide-binding</keyword>
<reference evidence="5 6" key="1">
    <citation type="submission" date="2020-12" db="EMBL/GenBank/DDBJ databases">
        <title>FDA dAtabase for Regulatory Grade micrObial Sequences (FDA-ARGOS): Supporting development and validation of Infectious Disease Dx tests.</title>
        <authorList>
            <person name="Sproer C."/>
            <person name="Gronow S."/>
            <person name="Severitt S."/>
            <person name="Schroder I."/>
            <person name="Tallon L."/>
            <person name="Sadzewicz L."/>
            <person name="Zhao X."/>
            <person name="Boylan J."/>
            <person name="Ott S."/>
            <person name="Bowen H."/>
            <person name="Vavikolanu K."/>
            <person name="Mehta A."/>
            <person name="Aluvathingal J."/>
            <person name="Nadendla S."/>
            <person name="Lowell S."/>
            <person name="Myers T."/>
            <person name="Yan Y."/>
            <person name="Sichtig H."/>
        </authorList>
    </citation>
    <scope>NUCLEOTIDE SEQUENCE [LARGE SCALE GENOMIC DNA]</scope>
    <source>
        <strain evidence="5 6">FDAARGOS_1053</strain>
    </source>
</reference>
<dbReference type="InterPro" id="IPR013670">
    <property type="entry name" value="EcoEI_R_C_dom"/>
</dbReference>
<dbReference type="InterPro" id="IPR027417">
    <property type="entry name" value="P-loop_NTPase"/>
</dbReference>
<dbReference type="GO" id="GO:0003677">
    <property type="term" value="F:DNA binding"/>
    <property type="evidence" value="ECO:0007669"/>
    <property type="project" value="InterPro"/>
</dbReference>
<evidence type="ECO:0000256" key="1">
    <source>
        <dbReference type="SAM" id="Coils"/>
    </source>
</evidence>
<dbReference type="SMART" id="SM00487">
    <property type="entry name" value="DEXDc"/>
    <property type="match status" value="1"/>
</dbReference>
<dbReference type="InterPro" id="IPR050742">
    <property type="entry name" value="Helicase_Restrict-Modif_Enz"/>
</dbReference>
<dbReference type="Pfam" id="PF04851">
    <property type="entry name" value="ResIII"/>
    <property type="match status" value="1"/>
</dbReference>